<accession>A0A0W0RZH7</accession>
<evidence type="ECO:0000256" key="4">
    <source>
        <dbReference type="ARBA" id="ARBA00023015"/>
    </source>
</evidence>
<dbReference type="SUPFAM" id="SSF46785">
    <property type="entry name" value="Winged helix' DNA-binding domain"/>
    <property type="match status" value="1"/>
</dbReference>
<dbReference type="InterPro" id="IPR036390">
    <property type="entry name" value="WH_DNA-bd_sf"/>
</dbReference>
<gene>
    <name evidence="8" type="ORF">Lboz_0564</name>
</gene>
<dbReference type="GO" id="GO:0045892">
    <property type="term" value="P:negative regulation of DNA-templated transcription"/>
    <property type="evidence" value="ECO:0007669"/>
    <property type="project" value="TreeGrafter"/>
</dbReference>
<dbReference type="EMBL" id="LNXU01000004">
    <property type="protein sequence ID" value="KTC76494.1"/>
    <property type="molecule type" value="Genomic_DNA"/>
</dbReference>
<comment type="caution">
    <text evidence="8">The sequence shown here is derived from an EMBL/GenBank/DDBJ whole genome shotgun (WGS) entry which is preliminary data.</text>
</comment>
<keyword evidence="9" id="KW-1185">Reference proteome</keyword>
<evidence type="ECO:0000313" key="8">
    <source>
        <dbReference type="EMBL" id="KTC76494.1"/>
    </source>
</evidence>
<name>A0A0W0RZH7_LEGBO</name>
<evidence type="ECO:0000256" key="7">
    <source>
        <dbReference type="PIRSR" id="PIRSR602481-1"/>
    </source>
</evidence>
<feature type="binding site" evidence="7">
    <location>
        <position position="101"/>
    </location>
    <ligand>
        <name>Zn(2+)</name>
        <dbReference type="ChEBI" id="CHEBI:29105"/>
    </ligand>
</feature>
<feature type="binding site" evidence="7">
    <location>
        <position position="138"/>
    </location>
    <ligand>
        <name>Zn(2+)</name>
        <dbReference type="ChEBI" id="CHEBI:29105"/>
    </ligand>
</feature>
<dbReference type="GO" id="GO:0000976">
    <property type="term" value="F:transcription cis-regulatory region binding"/>
    <property type="evidence" value="ECO:0007669"/>
    <property type="project" value="TreeGrafter"/>
</dbReference>
<feature type="binding site" evidence="7">
    <location>
        <position position="141"/>
    </location>
    <ligand>
        <name>Zn(2+)</name>
        <dbReference type="ChEBI" id="CHEBI:29105"/>
    </ligand>
</feature>
<dbReference type="InterPro" id="IPR036388">
    <property type="entry name" value="WH-like_DNA-bd_sf"/>
</dbReference>
<evidence type="ECO:0000256" key="5">
    <source>
        <dbReference type="ARBA" id="ARBA00023125"/>
    </source>
</evidence>
<keyword evidence="7" id="KW-0479">Metal-binding</keyword>
<dbReference type="STRING" id="447.Lboz_0564"/>
<dbReference type="PANTHER" id="PTHR33202:SF6">
    <property type="entry name" value="ZINC UPTAKE REGULATION PROTEIN"/>
    <property type="match status" value="1"/>
</dbReference>
<keyword evidence="6" id="KW-0804">Transcription</keyword>
<evidence type="ECO:0000256" key="6">
    <source>
        <dbReference type="ARBA" id="ARBA00023163"/>
    </source>
</evidence>
<comment type="cofactor">
    <cofactor evidence="7">
        <name>Zn(2+)</name>
        <dbReference type="ChEBI" id="CHEBI:29105"/>
    </cofactor>
    <text evidence="7">Binds 1 zinc ion per subunit.</text>
</comment>
<keyword evidence="4" id="KW-0805">Transcription regulation</keyword>
<dbReference type="Gene3D" id="1.10.10.10">
    <property type="entry name" value="Winged helix-like DNA-binding domain superfamily/Winged helix DNA-binding domain"/>
    <property type="match status" value="1"/>
</dbReference>
<proteinExistence type="inferred from homology"/>
<keyword evidence="3 7" id="KW-0862">Zinc</keyword>
<dbReference type="Gene3D" id="3.30.1490.190">
    <property type="match status" value="1"/>
</dbReference>
<keyword evidence="5" id="KW-0238">DNA-binding</keyword>
<sequence>MKYNLLDKAYKHCIKHGYRFTEPRERVLKILVEERKPLGAYEILQKLSEQTENPKPPTVYRAIQFWHQEGFIHCIDSLKSYVACLHGDHMGQAQFLICSHCGFVKELESVVDFSAVTEFANSIQFSIINCTVEIKGLCARCKLAHTGTFPN</sequence>
<evidence type="ECO:0000256" key="1">
    <source>
        <dbReference type="ARBA" id="ARBA00007957"/>
    </source>
</evidence>
<dbReference type="Pfam" id="PF01475">
    <property type="entry name" value="FUR"/>
    <property type="match status" value="1"/>
</dbReference>
<dbReference type="PANTHER" id="PTHR33202">
    <property type="entry name" value="ZINC UPTAKE REGULATION PROTEIN"/>
    <property type="match status" value="1"/>
</dbReference>
<evidence type="ECO:0000313" key="9">
    <source>
        <dbReference type="Proteomes" id="UP000054695"/>
    </source>
</evidence>
<dbReference type="InterPro" id="IPR002481">
    <property type="entry name" value="FUR"/>
</dbReference>
<dbReference type="Proteomes" id="UP000054695">
    <property type="component" value="Unassembled WGS sequence"/>
</dbReference>
<dbReference type="GO" id="GO:1900376">
    <property type="term" value="P:regulation of secondary metabolite biosynthetic process"/>
    <property type="evidence" value="ECO:0007669"/>
    <property type="project" value="TreeGrafter"/>
</dbReference>
<feature type="binding site" evidence="7">
    <location>
        <position position="98"/>
    </location>
    <ligand>
        <name>Zn(2+)</name>
        <dbReference type="ChEBI" id="CHEBI:29105"/>
    </ligand>
</feature>
<dbReference type="AlphaFoldDB" id="A0A0W0RZH7"/>
<dbReference type="GO" id="GO:0005829">
    <property type="term" value="C:cytosol"/>
    <property type="evidence" value="ECO:0007669"/>
    <property type="project" value="TreeGrafter"/>
</dbReference>
<comment type="similarity">
    <text evidence="1">Belongs to the Fur family.</text>
</comment>
<reference evidence="8 9" key="1">
    <citation type="submission" date="2015-11" db="EMBL/GenBank/DDBJ databases">
        <title>Genomic analysis of 38 Legionella species identifies large and diverse effector repertoires.</title>
        <authorList>
            <person name="Burstein D."/>
            <person name="Amaro F."/>
            <person name="Zusman T."/>
            <person name="Lifshitz Z."/>
            <person name="Cohen O."/>
            <person name="Gilbert J.A."/>
            <person name="Pupko T."/>
            <person name="Shuman H.A."/>
            <person name="Segal G."/>
        </authorList>
    </citation>
    <scope>NUCLEOTIDE SEQUENCE [LARGE SCALE GENOMIC DNA]</scope>
    <source>
        <strain evidence="8 9">WIGA</strain>
    </source>
</reference>
<dbReference type="PATRIC" id="fig|447.4.peg.609"/>
<organism evidence="8 9">
    <name type="scientific">Legionella bozemanae</name>
    <name type="common">Fluoribacter bozemanae</name>
    <dbReference type="NCBI Taxonomy" id="447"/>
    <lineage>
        <taxon>Bacteria</taxon>
        <taxon>Pseudomonadati</taxon>
        <taxon>Pseudomonadota</taxon>
        <taxon>Gammaproteobacteria</taxon>
        <taxon>Legionellales</taxon>
        <taxon>Legionellaceae</taxon>
        <taxon>Legionella</taxon>
    </lineage>
</organism>
<dbReference type="GO" id="GO:0008270">
    <property type="term" value="F:zinc ion binding"/>
    <property type="evidence" value="ECO:0007669"/>
    <property type="project" value="TreeGrafter"/>
</dbReference>
<dbReference type="GO" id="GO:0003700">
    <property type="term" value="F:DNA-binding transcription factor activity"/>
    <property type="evidence" value="ECO:0007669"/>
    <property type="project" value="InterPro"/>
</dbReference>
<dbReference type="RefSeq" id="WP_058458256.1">
    <property type="nucleotide sequence ID" value="NZ_CAAAIY010000013.1"/>
</dbReference>
<evidence type="ECO:0000256" key="3">
    <source>
        <dbReference type="ARBA" id="ARBA00022833"/>
    </source>
</evidence>
<keyword evidence="2" id="KW-0678">Repressor</keyword>
<dbReference type="OrthoDB" id="9801127at2"/>
<dbReference type="InterPro" id="IPR043135">
    <property type="entry name" value="Fur_C"/>
</dbReference>
<protein>
    <submittedName>
        <fullName evidence="8">Transcriptional regulator np20, Fur family</fullName>
    </submittedName>
</protein>
<evidence type="ECO:0000256" key="2">
    <source>
        <dbReference type="ARBA" id="ARBA00022491"/>
    </source>
</evidence>